<feature type="compositionally biased region" description="Basic and acidic residues" evidence="4">
    <location>
        <begin position="340"/>
        <end position="352"/>
    </location>
</feature>
<evidence type="ECO:0000256" key="3">
    <source>
        <dbReference type="ARBA" id="ARBA00022840"/>
    </source>
</evidence>
<dbReference type="SUPFAM" id="SSF52540">
    <property type="entry name" value="P-loop containing nucleoside triphosphate hydrolases"/>
    <property type="match status" value="2"/>
</dbReference>
<dbReference type="InterPro" id="IPR041627">
    <property type="entry name" value="AAA_lid_6"/>
</dbReference>
<evidence type="ECO:0000259" key="5">
    <source>
        <dbReference type="SMART" id="SM00382"/>
    </source>
</evidence>
<organism evidence="6 7">
    <name type="scientific">Clostridium butyricum</name>
    <dbReference type="NCBI Taxonomy" id="1492"/>
    <lineage>
        <taxon>Bacteria</taxon>
        <taxon>Bacillati</taxon>
        <taxon>Bacillota</taxon>
        <taxon>Clostridia</taxon>
        <taxon>Eubacteriales</taxon>
        <taxon>Clostridiaceae</taxon>
        <taxon>Clostridium</taxon>
    </lineage>
</organism>
<dbReference type="InterPro" id="IPR003593">
    <property type="entry name" value="AAA+_ATPase"/>
</dbReference>
<accession>A0A6L9ENQ9</accession>
<gene>
    <name evidence="6" type="ORF">GND98_008650</name>
</gene>
<keyword evidence="2" id="KW-0547">Nucleotide-binding</keyword>
<dbReference type="Proteomes" id="UP000474042">
    <property type="component" value="Unassembled WGS sequence"/>
</dbReference>
<dbReference type="PANTHER" id="PTHR43392">
    <property type="entry name" value="AAA-TYPE ATPASE FAMILY PROTEIN / ANKYRIN REPEAT FAMILY PROTEIN"/>
    <property type="match status" value="1"/>
</dbReference>
<dbReference type="Pfam" id="PF00004">
    <property type="entry name" value="AAA"/>
    <property type="match status" value="2"/>
</dbReference>
<evidence type="ECO:0000256" key="1">
    <source>
        <dbReference type="ARBA" id="ARBA00010378"/>
    </source>
</evidence>
<feature type="domain" description="AAA+ ATPase" evidence="5">
    <location>
        <begin position="688"/>
        <end position="822"/>
    </location>
</feature>
<dbReference type="Gene3D" id="3.40.50.300">
    <property type="entry name" value="P-loop containing nucleotide triphosphate hydrolases"/>
    <property type="match status" value="2"/>
</dbReference>
<feature type="domain" description="AAA+ ATPase" evidence="5">
    <location>
        <begin position="414"/>
        <end position="554"/>
    </location>
</feature>
<dbReference type="EMBL" id="WOFV02000022">
    <property type="protein sequence ID" value="NAS17944.1"/>
    <property type="molecule type" value="Genomic_DNA"/>
</dbReference>
<dbReference type="AlphaFoldDB" id="A0A6L9ENQ9"/>
<dbReference type="SUPFAM" id="SSF48452">
    <property type="entry name" value="TPR-like"/>
    <property type="match status" value="1"/>
</dbReference>
<dbReference type="InterPro" id="IPR027417">
    <property type="entry name" value="P-loop_NTPase"/>
</dbReference>
<dbReference type="InterPro" id="IPR050773">
    <property type="entry name" value="CbxX/CfxQ_RuBisCO_ESX"/>
</dbReference>
<dbReference type="Pfam" id="PF17866">
    <property type="entry name" value="AAA_lid_6"/>
    <property type="match status" value="2"/>
</dbReference>
<dbReference type="GO" id="GO:0005524">
    <property type="term" value="F:ATP binding"/>
    <property type="evidence" value="ECO:0007669"/>
    <property type="project" value="UniProtKB-KW"/>
</dbReference>
<comment type="caution">
    <text evidence="6">The sequence shown here is derived from an EMBL/GenBank/DDBJ whole genome shotgun (WGS) entry which is preliminary data.</text>
</comment>
<sequence length="909" mass="104520">MEYTDLFNIKQFNKFKHEIQYCNDFMLFNQSTAILKNSISCFPCHPGLYYLLALTYFKCNEYIKGSECFQKGITYDKKSNRYLGLVSCIFYEINDVENSYSYAYKALEINKKDIDAVITLGRIELYRNNYEESLSYGIMAVQFDDCNFCAVRLLSKIYIAMGVEEEDTLKILYRARELGVDYELSLDIIKVLYVTENYVQCLKECRTSLLENCTGYVAKAINKYVNEISTRTFSVSVHDVQNIQESQSSYEVRSEDSETVEHDSYLKSCKKSGSTNRFIENINTIIKALENTENYKLKKTSDEYKSDFSKSKYDNVDSYKNTENKDKHNDKKIDKKKPAKKEDDLTKKESSEFQKNSKSNEGERNSNTLEEALEKLDSLTGLKNVKKEIERIVRLIKYAKNRNEVLKINKEINLSYHFAFMGNPGTGKTTVARLIGDIFYYLGILEKGHVVEVDRSDIVGKFIGETAKLTKKAIDKAMGGILFIDEAYSLAKGGENSNDYGKEAIETLLKSMEDNRGKFTVIFAGYKKEMRNLINMNPGLQSRINLMINFDDYTDEELIHIAKNIAKEEYYKLSEDGEKAFIERIQKEKVDENFANARVVRNLMDEAVREKAFRTGDETVCEEELTTLTSEDFGVDLKFTARDSIKEYETQLESLVGLDNVKNLIKDILNTVELVHRKKEMGINCEDVSLNMIFSGNPGTGKTTVARIVGKILKAMGILKKGHMVEVTRSDLVGQYVGQTGPKTLEKIKEAYGGILFIDEAYTLNSGSENDFGSEAIGTLIKEMEDNRDKLIVIMAGYTKEMKELLNINPGLESRIKFNIQFNDYSGDELFKIFKSLCKREKYKISHNAYKKLKEDFEELSENKGRNFGNGRLVRKYFENVKMKQATRIINENINEKEEMLKIIKEDID</sequence>
<dbReference type="Gene3D" id="1.25.40.10">
    <property type="entry name" value="Tetratricopeptide repeat domain"/>
    <property type="match status" value="1"/>
</dbReference>
<proteinExistence type="inferred from homology"/>
<evidence type="ECO:0000313" key="6">
    <source>
        <dbReference type="EMBL" id="NAS17944.1"/>
    </source>
</evidence>
<dbReference type="InterPro" id="IPR011990">
    <property type="entry name" value="TPR-like_helical_dom_sf"/>
</dbReference>
<keyword evidence="3" id="KW-0067">ATP-binding</keyword>
<dbReference type="GO" id="GO:0016887">
    <property type="term" value="F:ATP hydrolysis activity"/>
    <property type="evidence" value="ECO:0007669"/>
    <property type="project" value="InterPro"/>
</dbReference>
<dbReference type="PANTHER" id="PTHR43392:SF2">
    <property type="entry name" value="AAA-TYPE ATPASE FAMILY PROTEIN _ ANKYRIN REPEAT FAMILY PROTEIN"/>
    <property type="match status" value="1"/>
</dbReference>
<feature type="compositionally biased region" description="Basic and acidic residues" evidence="4">
    <location>
        <begin position="313"/>
        <end position="333"/>
    </location>
</feature>
<evidence type="ECO:0000313" key="7">
    <source>
        <dbReference type="Proteomes" id="UP000474042"/>
    </source>
</evidence>
<dbReference type="Gene3D" id="1.10.8.60">
    <property type="match status" value="2"/>
</dbReference>
<dbReference type="CDD" id="cd00009">
    <property type="entry name" value="AAA"/>
    <property type="match status" value="2"/>
</dbReference>
<dbReference type="SMART" id="SM00382">
    <property type="entry name" value="AAA"/>
    <property type="match status" value="2"/>
</dbReference>
<evidence type="ECO:0000256" key="2">
    <source>
        <dbReference type="ARBA" id="ARBA00022741"/>
    </source>
</evidence>
<dbReference type="PRINTS" id="PR00819">
    <property type="entry name" value="CBXCFQXSUPER"/>
</dbReference>
<reference evidence="6 7" key="1">
    <citation type="submission" date="2020-01" db="EMBL/GenBank/DDBJ databases">
        <title>Genome sequence of a 1,3-propanediol producer, Clostridium butyricum S3.</title>
        <authorList>
            <person name="Zhou J."/>
        </authorList>
    </citation>
    <scope>NUCLEOTIDE SEQUENCE [LARGE SCALE GENOMIC DNA]</scope>
    <source>
        <strain evidence="6 7">S3</strain>
    </source>
</reference>
<dbReference type="InterPro" id="IPR000641">
    <property type="entry name" value="CbxX/CfxQ"/>
</dbReference>
<protein>
    <submittedName>
        <fullName evidence="6">AAA family ATPase</fullName>
    </submittedName>
</protein>
<comment type="similarity">
    <text evidence="1">Belongs to the CbxX/CfxQ family.</text>
</comment>
<evidence type="ECO:0000256" key="4">
    <source>
        <dbReference type="SAM" id="MobiDB-lite"/>
    </source>
</evidence>
<dbReference type="InterPro" id="IPR003959">
    <property type="entry name" value="ATPase_AAA_core"/>
</dbReference>
<dbReference type="FunFam" id="3.40.50.300:FF:000216">
    <property type="entry name" value="Type VII secretion ATPase EccA"/>
    <property type="match status" value="2"/>
</dbReference>
<feature type="region of interest" description="Disordered" evidence="4">
    <location>
        <begin position="313"/>
        <end position="368"/>
    </location>
</feature>
<name>A0A6L9ENQ9_CLOBU</name>